<evidence type="ECO:0000313" key="3">
    <source>
        <dbReference type="EMBL" id="EFN71771.1"/>
    </source>
</evidence>
<dbReference type="Pfam" id="PF05699">
    <property type="entry name" value="Dimer_Tnp_hAT"/>
    <property type="match status" value="1"/>
</dbReference>
<keyword evidence="1" id="KW-0812">Transmembrane</keyword>
<dbReference type="PANTHER" id="PTHR45749">
    <property type="match status" value="1"/>
</dbReference>
<feature type="non-terminal residue" evidence="3">
    <location>
        <position position="75"/>
    </location>
</feature>
<name>E2A468_CAMFO</name>
<feature type="non-terminal residue" evidence="3">
    <location>
        <position position="1"/>
    </location>
</feature>
<dbReference type="InterPro" id="IPR008906">
    <property type="entry name" value="HATC_C_dom"/>
</dbReference>
<sequence length="75" mass="8606">LQFMLKNKLTTVFLNLTVSLRILLTVVITVTAGERSFSKLKLIKSYLRSSMCQERLNSLDILSIENEIFESLNIN</sequence>
<dbReference type="STRING" id="104421.E2A468"/>
<dbReference type="Proteomes" id="UP000000311">
    <property type="component" value="Unassembled WGS sequence"/>
</dbReference>
<dbReference type="PANTHER" id="PTHR45749:SF35">
    <property type="entry name" value="AC-LIKE TRANSPOSASE-RELATED"/>
    <property type="match status" value="1"/>
</dbReference>
<dbReference type="EMBL" id="GL436591">
    <property type="protein sequence ID" value="EFN71771.1"/>
    <property type="molecule type" value="Genomic_DNA"/>
</dbReference>
<organism evidence="4">
    <name type="scientific">Camponotus floridanus</name>
    <name type="common">Florida carpenter ant</name>
    <dbReference type="NCBI Taxonomy" id="104421"/>
    <lineage>
        <taxon>Eukaryota</taxon>
        <taxon>Metazoa</taxon>
        <taxon>Ecdysozoa</taxon>
        <taxon>Arthropoda</taxon>
        <taxon>Hexapoda</taxon>
        <taxon>Insecta</taxon>
        <taxon>Pterygota</taxon>
        <taxon>Neoptera</taxon>
        <taxon>Endopterygota</taxon>
        <taxon>Hymenoptera</taxon>
        <taxon>Apocrita</taxon>
        <taxon>Aculeata</taxon>
        <taxon>Formicoidea</taxon>
        <taxon>Formicidae</taxon>
        <taxon>Formicinae</taxon>
        <taxon>Camponotus</taxon>
    </lineage>
</organism>
<keyword evidence="1" id="KW-0472">Membrane</keyword>
<evidence type="ECO:0000256" key="1">
    <source>
        <dbReference type="SAM" id="Phobius"/>
    </source>
</evidence>
<keyword evidence="1" id="KW-1133">Transmembrane helix</keyword>
<gene>
    <name evidence="3" type="ORF">EAG_01941</name>
</gene>
<evidence type="ECO:0000313" key="4">
    <source>
        <dbReference type="Proteomes" id="UP000000311"/>
    </source>
</evidence>
<proteinExistence type="predicted"/>
<keyword evidence="4" id="KW-1185">Reference proteome</keyword>
<feature type="transmembrane region" description="Helical" evidence="1">
    <location>
        <begin position="12"/>
        <end position="32"/>
    </location>
</feature>
<dbReference type="GO" id="GO:0046983">
    <property type="term" value="F:protein dimerization activity"/>
    <property type="evidence" value="ECO:0007669"/>
    <property type="project" value="InterPro"/>
</dbReference>
<reference evidence="3 4" key="1">
    <citation type="journal article" date="2010" name="Science">
        <title>Genomic comparison of the ants Camponotus floridanus and Harpegnathos saltator.</title>
        <authorList>
            <person name="Bonasio R."/>
            <person name="Zhang G."/>
            <person name="Ye C."/>
            <person name="Mutti N.S."/>
            <person name="Fang X."/>
            <person name="Qin N."/>
            <person name="Donahue G."/>
            <person name="Yang P."/>
            <person name="Li Q."/>
            <person name="Li C."/>
            <person name="Zhang P."/>
            <person name="Huang Z."/>
            <person name="Berger S.L."/>
            <person name="Reinberg D."/>
            <person name="Wang J."/>
            <person name="Liebig J."/>
        </authorList>
    </citation>
    <scope>NUCLEOTIDE SEQUENCE [LARGE SCALE GENOMIC DNA]</scope>
    <source>
        <strain evidence="4">C129</strain>
    </source>
</reference>
<protein>
    <recommendedName>
        <fullName evidence="2">HAT C-terminal dimerisation domain-containing protein</fullName>
    </recommendedName>
</protein>
<dbReference type="AlphaFoldDB" id="E2A468"/>
<evidence type="ECO:0000259" key="2">
    <source>
        <dbReference type="Pfam" id="PF05699"/>
    </source>
</evidence>
<dbReference type="InParanoid" id="E2A468"/>
<dbReference type="OMA" id="FAIMKFR"/>
<accession>E2A468</accession>
<feature type="domain" description="HAT C-terminal dimerisation" evidence="2">
    <location>
        <begin position="11"/>
        <end position="67"/>
    </location>
</feature>